<accession>K5W2N7</accession>
<protein>
    <submittedName>
        <fullName evidence="1">Uncharacterized protein</fullName>
    </submittedName>
</protein>
<dbReference type="EMBL" id="JH930474">
    <property type="protein sequence ID" value="EKM53365.1"/>
    <property type="molecule type" value="Genomic_DNA"/>
</dbReference>
<keyword evidence="2" id="KW-1185">Reference proteome</keyword>
<name>K5W2N7_PHACS</name>
<dbReference type="Proteomes" id="UP000008370">
    <property type="component" value="Unassembled WGS sequence"/>
</dbReference>
<evidence type="ECO:0000313" key="1">
    <source>
        <dbReference type="EMBL" id="EKM53365.1"/>
    </source>
</evidence>
<sequence length="68" mass="7298">MAKCVNPSPWRAAPVIRLDAAVPPAGLSSAKTSPSHVRSALAVLLQARSYVVKRAYNELVDVLARSRN</sequence>
<organism evidence="1 2">
    <name type="scientific">Phanerochaete carnosa (strain HHB-10118-sp)</name>
    <name type="common">White-rot fungus</name>
    <name type="synonym">Peniophora carnosa</name>
    <dbReference type="NCBI Taxonomy" id="650164"/>
    <lineage>
        <taxon>Eukaryota</taxon>
        <taxon>Fungi</taxon>
        <taxon>Dikarya</taxon>
        <taxon>Basidiomycota</taxon>
        <taxon>Agaricomycotina</taxon>
        <taxon>Agaricomycetes</taxon>
        <taxon>Polyporales</taxon>
        <taxon>Phanerochaetaceae</taxon>
        <taxon>Phanerochaete</taxon>
    </lineage>
</organism>
<reference evidence="1 2" key="1">
    <citation type="journal article" date="2012" name="BMC Genomics">
        <title>Comparative genomics of the white-rot fungi, Phanerochaete carnosa and P. chrysosporium, to elucidate the genetic basis of the distinct wood types they colonize.</title>
        <authorList>
            <person name="Suzuki H."/>
            <person name="MacDonald J."/>
            <person name="Syed K."/>
            <person name="Salamov A."/>
            <person name="Hori C."/>
            <person name="Aerts A."/>
            <person name="Henrissat B."/>
            <person name="Wiebenga A."/>
            <person name="vanKuyk P.A."/>
            <person name="Barry K."/>
            <person name="Lindquist E."/>
            <person name="LaButti K."/>
            <person name="Lapidus A."/>
            <person name="Lucas S."/>
            <person name="Coutinho P."/>
            <person name="Gong Y."/>
            <person name="Samejima M."/>
            <person name="Mahadevan R."/>
            <person name="Abou-Zaid M."/>
            <person name="de Vries R.P."/>
            <person name="Igarashi K."/>
            <person name="Yadav J.S."/>
            <person name="Grigoriev I.V."/>
            <person name="Master E.R."/>
        </authorList>
    </citation>
    <scope>NUCLEOTIDE SEQUENCE [LARGE SCALE GENOMIC DNA]</scope>
    <source>
        <strain evidence="1 2">HHB-10118-sp</strain>
    </source>
</reference>
<dbReference type="RefSeq" id="XP_007398057.1">
    <property type="nucleotide sequence ID" value="XM_007397995.1"/>
</dbReference>
<proteinExistence type="predicted"/>
<gene>
    <name evidence="1" type="ORF">PHACADRAFT_259685</name>
</gene>
<dbReference type="AlphaFoldDB" id="K5W2N7"/>
<dbReference type="InParanoid" id="K5W2N7"/>
<evidence type="ECO:0000313" key="2">
    <source>
        <dbReference type="Proteomes" id="UP000008370"/>
    </source>
</evidence>
<dbReference type="KEGG" id="pco:PHACADRAFT_259685"/>
<dbReference type="HOGENOM" id="CLU_2794762_0_0_1"/>
<dbReference type="GeneID" id="18917495"/>